<dbReference type="Gene3D" id="3.30.70.330">
    <property type="match status" value="1"/>
</dbReference>
<dbReference type="EMBL" id="CAICTM010000551">
    <property type="protein sequence ID" value="CAB9512729.1"/>
    <property type="molecule type" value="Genomic_DNA"/>
</dbReference>
<dbReference type="InterPro" id="IPR035979">
    <property type="entry name" value="RBD_domain_sf"/>
</dbReference>
<evidence type="ECO:0000313" key="5">
    <source>
        <dbReference type="EMBL" id="CAB9512729.1"/>
    </source>
</evidence>
<evidence type="ECO:0000256" key="2">
    <source>
        <dbReference type="PROSITE-ProRule" id="PRU00176"/>
    </source>
</evidence>
<dbReference type="CDD" id="cd00590">
    <property type="entry name" value="RRM_SF"/>
    <property type="match status" value="1"/>
</dbReference>
<feature type="domain" description="RRM" evidence="4">
    <location>
        <begin position="62"/>
        <end position="134"/>
    </location>
</feature>
<dbReference type="PROSITE" id="PS50102">
    <property type="entry name" value="RRM"/>
    <property type="match status" value="1"/>
</dbReference>
<feature type="compositionally biased region" description="Low complexity" evidence="3">
    <location>
        <begin position="150"/>
        <end position="159"/>
    </location>
</feature>
<dbReference type="SMART" id="SM00360">
    <property type="entry name" value="RRM"/>
    <property type="match status" value="1"/>
</dbReference>
<dbReference type="InterPro" id="IPR050502">
    <property type="entry name" value="Euk_RNA-bind_prot"/>
</dbReference>
<comment type="caution">
    <text evidence="5">The sequence shown here is derived from an EMBL/GenBank/DDBJ whole genome shotgun (WGS) entry which is preliminary data.</text>
</comment>
<feature type="compositionally biased region" description="Basic and acidic residues" evidence="3">
    <location>
        <begin position="17"/>
        <end position="37"/>
    </location>
</feature>
<evidence type="ECO:0000259" key="4">
    <source>
        <dbReference type="PROSITE" id="PS50102"/>
    </source>
</evidence>
<keyword evidence="1 2" id="KW-0694">RNA-binding</keyword>
<dbReference type="Proteomes" id="UP001153069">
    <property type="component" value="Unassembled WGS sequence"/>
</dbReference>
<evidence type="ECO:0000256" key="1">
    <source>
        <dbReference type="ARBA" id="ARBA00022884"/>
    </source>
</evidence>
<name>A0A9N8E4V6_9STRA</name>
<organism evidence="5 6">
    <name type="scientific">Seminavis robusta</name>
    <dbReference type="NCBI Taxonomy" id="568900"/>
    <lineage>
        <taxon>Eukaryota</taxon>
        <taxon>Sar</taxon>
        <taxon>Stramenopiles</taxon>
        <taxon>Ochrophyta</taxon>
        <taxon>Bacillariophyta</taxon>
        <taxon>Bacillariophyceae</taxon>
        <taxon>Bacillariophycidae</taxon>
        <taxon>Naviculales</taxon>
        <taxon>Naviculaceae</taxon>
        <taxon>Seminavis</taxon>
    </lineage>
</organism>
<protein>
    <submittedName>
        <fullName evidence="5">Nuclear pore complex protein</fullName>
    </submittedName>
</protein>
<dbReference type="InterPro" id="IPR012677">
    <property type="entry name" value="Nucleotide-bd_a/b_plait_sf"/>
</dbReference>
<dbReference type="PANTHER" id="PTHR48025">
    <property type="entry name" value="OS02G0815200 PROTEIN"/>
    <property type="match status" value="1"/>
</dbReference>
<dbReference type="PANTHER" id="PTHR48025:SF1">
    <property type="entry name" value="RRM DOMAIN-CONTAINING PROTEIN"/>
    <property type="match status" value="1"/>
</dbReference>
<proteinExistence type="predicted"/>
<evidence type="ECO:0000256" key="3">
    <source>
        <dbReference type="SAM" id="MobiDB-lite"/>
    </source>
</evidence>
<dbReference type="InterPro" id="IPR000504">
    <property type="entry name" value="RRM_dom"/>
</dbReference>
<dbReference type="AlphaFoldDB" id="A0A9N8E4V6"/>
<feature type="region of interest" description="Disordered" evidence="3">
    <location>
        <begin position="134"/>
        <end position="167"/>
    </location>
</feature>
<dbReference type="OrthoDB" id="46916at2759"/>
<sequence>MVVSLQKEPSTKRRRCLIGEERKLPDTDDDHAKESDSPKVAVAAHAAPQAAAAAAAASKPVTTIFVGGLHPRIVEAHLEKMCSPYGTIQRLHLCDRKGYAFCQYSSPHEAEAAMQALDGRGLLGRRLMVRPAHNDTHQSNANTGLGGAASNPNNSSSSNPDKERERIEARIQAVKRKLDARQSS</sequence>
<keyword evidence="6" id="KW-1185">Reference proteome</keyword>
<feature type="region of interest" description="Disordered" evidence="3">
    <location>
        <begin position="1"/>
        <end position="43"/>
    </location>
</feature>
<dbReference type="SUPFAM" id="SSF54928">
    <property type="entry name" value="RNA-binding domain, RBD"/>
    <property type="match status" value="1"/>
</dbReference>
<gene>
    <name evidence="5" type="ORF">SEMRO_552_G165090.1</name>
</gene>
<accession>A0A9N8E4V6</accession>
<evidence type="ECO:0000313" key="6">
    <source>
        <dbReference type="Proteomes" id="UP001153069"/>
    </source>
</evidence>
<dbReference type="GO" id="GO:0003729">
    <property type="term" value="F:mRNA binding"/>
    <property type="evidence" value="ECO:0007669"/>
    <property type="project" value="TreeGrafter"/>
</dbReference>
<reference evidence="5" key="1">
    <citation type="submission" date="2020-06" db="EMBL/GenBank/DDBJ databases">
        <authorList>
            <consortium name="Plant Systems Biology data submission"/>
        </authorList>
    </citation>
    <scope>NUCLEOTIDE SEQUENCE</scope>
    <source>
        <strain evidence="5">D6</strain>
    </source>
</reference>
<dbReference type="Pfam" id="PF00076">
    <property type="entry name" value="RRM_1"/>
    <property type="match status" value="1"/>
</dbReference>